<dbReference type="EMBL" id="JAUOTP010000002">
    <property type="protein sequence ID" value="MDO6413645.1"/>
    <property type="molecule type" value="Genomic_DNA"/>
</dbReference>
<evidence type="ECO:0000313" key="2">
    <source>
        <dbReference type="Proteomes" id="UP001169764"/>
    </source>
</evidence>
<accession>A0ABT8Y5P7</accession>
<name>A0ABT8Y5P7_9SPHN</name>
<sequence length="544" mass="58388">MSCAPTPLLRSPPFPWVKPHIAAVSRSTPSAGAAPDNARVDRLLHLIREARVGGAFWQPPAHSIQPGTLVIQATSESAARHLLADAGRSPAILLCGPTSAKAWDLSVSQMIDDSTDPWSLLRPGVRLAAESKEWRLLGCLAGSEIVGEAPTNAMIADALLGSVAYRDPFTGQPTSAEATVALLAFWRATLDANRAIGACSGMAWWKKARIGEFLWTGRRRPLVFANRDECGVAAAAPVGALAVWPSRVTPDLLAKADAAGVPLVRIEDGFIRSVGLGADLLPPYSIVVDAGGLYYDPGPESDLEKLLLTSEMPPILLERAKRITTLIVERGISKYGSVPPAAAPPHTRRTVLVVGQVEDDLSVKKAGGDVAGNLDLLRRAREAEPGALILFKPHPDVDAGHRVGRVPDTEALAFADEIARAEPTQLLLARVDAVHVLTSLVGFEALLRGLETHVHGRPFYAGWGLTRDHGSPFPRRVRKRTLIELAAAALILYPRYQDPVTALPCPPEVLLDRFGAGWKPRRSIIVSLRRLHGKIAKLMGRATS</sequence>
<dbReference type="InterPro" id="IPR007833">
    <property type="entry name" value="Capsule_polysaccharide_synth"/>
</dbReference>
<dbReference type="CDD" id="cd16439">
    <property type="entry name" value="beta_Kdo_transferase_KpsC_2"/>
    <property type="match status" value="1"/>
</dbReference>
<keyword evidence="1" id="KW-0808">Transferase</keyword>
<keyword evidence="2" id="KW-1185">Reference proteome</keyword>
<organism evidence="1 2">
    <name type="scientific">Sphingomonas natans</name>
    <dbReference type="NCBI Taxonomy" id="3063330"/>
    <lineage>
        <taxon>Bacteria</taxon>
        <taxon>Pseudomonadati</taxon>
        <taxon>Pseudomonadota</taxon>
        <taxon>Alphaproteobacteria</taxon>
        <taxon>Sphingomonadales</taxon>
        <taxon>Sphingomonadaceae</taxon>
        <taxon>Sphingomonas</taxon>
    </lineage>
</organism>
<dbReference type="Pfam" id="PF05159">
    <property type="entry name" value="Capsule_synth"/>
    <property type="match status" value="2"/>
</dbReference>
<comment type="caution">
    <text evidence="1">The sequence shown here is derived from an EMBL/GenBank/DDBJ whole genome shotgun (WGS) entry which is preliminary data.</text>
</comment>
<reference evidence="1" key="1">
    <citation type="submission" date="2023-07" db="EMBL/GenBank/DDBJ databases">
        <authorList>
            <person name="Kim M."/>
        </authorList>
    </citation>
    <scope>NUCLEOTIDE SEQUENCE</scope>
    <source>
        <strain evidence="1">BIUV-7</strain>
    </source>
</reference>
<dbReference type="Proteomes" id="UP001169764">
    <property type="component" value="Unassembled WGS sequence"/>
</dbReference>
<dbReference type="GO" id="GO:0016740">
    <property type="term" value="F:transferase activity"/>
    <property type="evidence" value="ECO:0007669"/>
    <property type="project" value="UniProtKB-KW"/>
</dbReference>
<protein>
    <submittedName>
        <fullName evidence="1">Beta-3-deoxy-D-manno-oct-2-ulosonic acid transferase</fullName>
    </submittedName>
</protein>
<proteinExistence type="predicted"/>
<gene>
    <name evidence="1" type="ORF">Q4F19_04550</name>
</gene>
<evidence type="ECO:0000313" key="1">
    <source>
        <dbReference type="EMBL" id="MDO6413645.1"/>
    </source>
</evidence>